<evidence type="ECO:0000313" key="3">
    <source>
        <dbReference type="Proteomes" id="UP000324760"/>
    </source>
</evidence>
<dbReference type="EMBL" id="CP043869">
    <property type="protein sequence ID" value="QEQ96697.1"/>
    <property type="molecule type" value="Genomic_DNA"/>
</dbReference>
<dbReference type="KEGG" id="ncu:F0U83_08190"/>
<gene>
    <name evidence="2" type="ORF">F0U83_08190</name>
</gene>
<keyword evidence="1" id="KW-0732">Signal</keyword>
<dbReference type="InterPro" id="IPR009465">
    <property type="entry name" value="Spondin_N"/>
</dbReference>
<accession>A0A5P1RAS1</accession>
<dbReference type="Gene3D" id="2.60.40.2130">
    <property type="entry name" value="F-spondin domain"/>
    <property type="match status" value="1"/>
</dbReference>
<dbReference type="AlphaFoldDB" id="A0A5P1RAS1"/>
<dbReference type="NCBIfam" id="NF038123">
    <property type="entry name" value="NF038123_dom"/>
    <property type="match status" value="1"/>
</dbReference>
<sequence>MNTKYIMFPALIALPWLLTACSGSNNDSPVQKVMANYEIKITNATHGQPLSPPAAILHDGQYMAWSIGSSASAGLETLAESGSPADLVAEAASTVAQTTGSGVVVPGAMMSLMLSGEWSSDLELTVATMLVNTNDAFTGTTGWHVGDLAVGEHKQMLMPIYDAGTETNDELAATIPGPAAGGEGYNPARESHDQVRRHPGVVTQADGYADSALTEAHRFDQGAMLVSVVRTQ</sequence>
<dbReference type="RefSeq" id="WP_138987308.1">
    <property type="nucleotide sequence ID" value="NZ_CP043869.1"/>
</dbReference>
<evidence type="ECO:0000313" key="2">
    <source>
        <dbReference type="EMBL" id="QEQ96697.1"/>
    </source>
</evidence>
<name>A0A5P1RAS1_9GAMM</name>
<evidence type="ECO:0008006" key="4">
    <source>
        <dbReference type="Google" id="ProtNLM"/>
    </source>
</evidence>
<organism evidence="2 3">
    <name type="scientific">Neptunomonas concharum</name>
    <dbReference type="NCBI Taxonomy" id="1031538"/>
    <lineage>
        <taxon>Bacteria</taxon>
        <taxon>Pseudomonadati</taxon>
        <taxon>Pseudomonadota</taxon>
        <taxon>Gammaproteobacteria</taxon>
        <taxon>Oceanospirillales</taxon>
        <taxon>Oceanospirillaceae</taxon>
        <taxon>Neptunomonas</taxon>
    </lineage>
</organism>
<dbReference type="Proteomes" id="UP000324760">
    <property type="component" value="Chromosome"/>
</dbReference>
<protein>
    <recommendedName>
        <fullName evidence="4">Spondin domain-containing protein</fullName>
    </recommendedName>
</protein>
<evidence type="ECO:0000256" key="1">
    <source>
        <dbReference type="SAM" id="SignalP"/>
    </source>
</evidence>
<feature type="signal peptide" evidence="1">
    <location>
        <begin position="1"/>
        <end position="20"/>
    </location>
</feature>
<dbReference type="PROSITE" id="PS51257">
    <property type="entry name" value="PROKAR_LIPOPROTEIN"/>
    <property type="match status" value="1"/>
</dbReference>
<proteinExistence type="predicted"/>
<dbReference type="OrthoDB" id="5188840at2"/>
<feature type="chain" id="PRO_5024860054" description="Spondin domain-containing protein" evidence="1">
    <location>
        <begin position="21"/>
        <end position="232"/>
    </location>
</feature>
<dbReference type="InterPro" id="IPR038678">
    <property type="entry name" value="Spondin_N_sf"/>
</dbReference>
<keyword evidence="3" id="KW-1185">Reference proteome</keyword>
<reference evidence="2 3" key="1">
    <citation type="journal article" date="2019" name="Biochem. Eng. J.">
        <title>Metabolic engineering of the marine bacteria Neptunomonas concharum for the production of acetoin and meso-2,3-butanediol from acetate.</title>
        <authorList>
            <person name="Li W."/>
            <person name="Pu N."/>
            <person name="Liu C.-X."/>
            <person name="Yuan Q.-P."/>
            <person name="Li Z.-J."/>
        </authorList>
    </citation>
    <scope>NUCLEOTIDE SEQUENCE [LARGE SCALE GENOMIC DNA]</scope>
    <source>
        <strain evidence="2 3">JCM17730</strain>
    </source>
</reference>